<dbReference type="PANTHER" id="PTHR17901">
    <property type="entry name" value="MAGNESIUM-DEPENDENT PHOSPHATASE 1 MDP1"/>
    <property type="match status" value="1"/>
</dbReference>
<sequence length="352" mass="40657">MYPDVPGIVTDIIKNGAMLAIVARTSSDNKAIYDRALWFFKTEDFSGDQRPIIDTVKFDEVYDEEKTVHLGKIRDVSGLQYSDMILFDDEPANSIVTVILGASFQLCSDKKGLTWATYQQGIEQWRRCQQIRSPYLGPGLSTYPEPMLIGYSGMDEDTVKLLVEGKNRIDTKESARWGFAVYVADNPAVAQYFRNWIKKDAFRKSQTFVCEIWVRDKTKFLAAQKIWVPERLRHTNVKSGNLAIIAKRQEERDQQIAKWGVQAPYILFSRHFRMGGMTLPNKEKRFNEMVVYTQVQDALLLTVKLSEAELEQRLKEPYMRYEEKIGEWNITLPPETIKESSSKDPDGHHLQH</sequence>
<comment type="caution">
    <text evidence="2">The sequence shown here is derived from an EMBL/GenBank/DDBJ whole genome shotgun (WGS) entry which is preliminary data.</text>
</comment>
<dbReference type="Proteomes" id="UP000813824">
    <property type="component" value="Unassembled WGS sequence"/>
</dbReference>
<keyword evidence="3" id="KW-1185">Reference proteome</keyword>
<dbReference type="OrthoDB" id="2865258at2759"/>
<dbReference type="InterPro" id="IPR010036">
    <property type="entry name" value="MDP_1_eu_arc"/>
</dbReference>
<evidence type="ECO:0000256" key="1">
    <source>
        <dbReference type="SAM" id="MobiDB-lite"/>
    </source>
</evidence>
<dbReference type="Pfam" id="PF12689">
    <property type="entry name" value="Acid_PPase"/>
    <property type="match status" value="1"/>
</dbReference>
<feature type="compositionally biased region" description="Basic and acidic residues" evidence="1">
    <location>
        <begin position="336"/>
        <end position="352"/>
    </location>
</feature>
<reference evidence="2" key="1">
    <citation type="journal article" date="2021" name="New Phytol.">
        <title>Evolutionary innovations through gain and loss of genes in the ectomycorrhizal Boletales.</title>
        <authorList>
            <person name="Wu G."/>
            <person name="Miyauchi S."/>
            <person name="Morin E."/>
            <person name="Kuo A."/>
            <person name="Drula E."/>
            <person name="Varga T."/>
            <person name="Kohler A."/>
            <person name="Feng B."/>
            <person name="Cao Y."/>
            <person name="Lipzen A."/>
            <person name="Daum C."/>
            <person name="Hundley H."/>
            <person name="Pangilinan J."/>
            <person name="Johnson J."/>
            <person name="Barry K."/>
            <person name="LaButti K."/>
            <person name="Ng V."/>
            <person name="Ahrendt S."/>
            <person name="Min B."/>
            <person name="Choi I.G."/>
            <person name="Park H."/>
            <person name="Plett J.M."/>
            <person name="Magnuson J."/>
            <person name="Spatafora J.W."/>
            <person name="Nagy L.G."/>
            <person name="Henrissat B."/>
            <person name="Grigoriev I.V."/>
            <person name="Yang Z.L."/>
            <person name="Xu J."/>
            <person name="Martin F.M."/>
        </authorList>
    </citation>
    <scope>NUCLEOTIDE SEQUENCE</scope>
    <source>
        <strain evidence="2">KKN 215</strain>
    </source>
</reference>
<protein>
    <submittedName>
        <fullName evidence="2">Acid phosphatase-domain-containing protein</fullName>
    </submittedName>
</protein>
<dbReference type="GO" id="GO:0003993">
    <property type="term" value="F:acid phosphatase activity"/>
    <property type="evidence" value="ECO:0007669"/>
    <property type="project" value="TreeGrafter"/>
</dbReference>
<dbReference type="PANTHER" id="PTHR17901:SF14">
    <property type="entry name" value="MAGNESIUM-DEPENDENT PHOSPHATASE 1"/>
    <property type="match status" value="1"/>
</dbReference>
<accession>A0A8K0UYL6</accession>
<name>A0A8K0UYL6_9AGAR</name>
<dbReference type="AlphaFoldDB" id="A0A8K0UYL6"/>
<dbReference type="EMBL" id="JAEVFJ010000002">
    <property type="protein sequence ID" value="KAH8107097.1"/>
    <property type="molecule type" value="Genomic_DNA"/>
</dbReference>
<dbReference type="InterPro" id="IPR023214">
    <property type="entry name" value="HAD_sf"/>
</dbReference>
<proteinExistence type="predicted"/>
<evidence type="ECO:0000313" key="2">
    <source>
        <dbReference type="EMBL" id="KAH8107097.1"/>
    </source>
</evidence>
<evidence type="ECO:0000313" key="3">
    <source>
        <dbReference type="Proteomes" id="UP000813824"/>
    </source>
</evidence>
<feature type="region of interest" description="Disordered" evidence="1">
    <location>
        <begin position="332"/>
        <end position="352"/>
    </location>
</feature>
<gene>
    <name evidence="2" type="ORF">BXZ70DRAFT_885733</name>
</gene>
<organism evidence="2 3">
    <name type="scientific">Cristinia sonorae</name>
    <dbReference type="NCBI Taxonomy" id="1940300"/>
    <lineage>
        <taxon>Eukaryota</taxon>
        <taxon>Fungi</taxon>
        <taxon>Dikarya</taxon>
        <taxon>Basidiomycota</taxon>
        <taxon>Agaricomycotina</taxon>
        <taxon>Agaricomycetes</taxon>
        <taxon>Agaricomycetidae</taxon>
        <taxon>Agaricales</taxon>
        <taxon>Pleurotineae</taxon>
        <taxon>Stephanosporaceae</taxon>
        <taxon>Cristinia</taxon>
    </lineage>
</organism>
<dbReference type="Gene3D" id="3.40.50.1000">
    <property type="entry name" value="HAD superfamily/HAD-like"/>
    <property type="match status" value="1"/>
</dbReference>